<keyword evidence="2" id="KW-0805">Transcription regulation</keyword>
<keyword evidence="7" id="KW-1185">Reference proteome</keyword>
<dbReference type="HOGENOM" id="CLU_060077_4_0_11"/>
<dbReference type="PANTHER" id="PTHR30204:SF69">
    <property type="entry name" value="MERR-FAMILY TRANSCRIPTIONAL REGULATOR"/>
    <property type="match status" value="1"/>
</dbReference>
<dbReference type="PRINTS" id="PR00040">
    <property type="entry name" value="HTHMERR"/>
</dbReference>
<dbReference type="Pfam" id="PF13411">
    <property type="entry name" value="MerR_1"/>
    <property type="match status" value="1"/>
</dbReference>
<accession>W5XZW3</accession>
<dbReference type="STRING" id="1224164.B843_04250"/>
<dbReference type="Gene3D" id="1.10.1660.10">
    <property type="match status" value="1"/>
</dbReference>
<keyword evidence="4" id="KW-0804">Transcription</keyword>
<dbReference type="PANTHER" id="PTHR30204">
    <property type="entry name" value="REDOX-CYCLING DRUG-SENSING TRANSCRIPTIONAL ACTIVATOR SOXR"/>
    <property type="match status" value="1"/>
</dbReference>
<dbReference type="GO" id="GO:0003700">
    <property type="term" value="F:DNA-binding transcription factor activity"/>
    <property type="evidence" value="ECO:0007669"/>
    <property type="project" value="InterPro"/>
</dbReference>
<proteinExistence type="predicted"/>
<dbReference type="KEGG" id="cvt:B843_04250"/>
<dbReference type="SMART" id="SM00422">
    <property type="entry name" value="HTH_MERR"/>
    <property type="match status" value="1"/>
</dbReference>
<dbReference type="SUPFAM" id="SSF46955">
    <property type="entry name" value="Putative DNA-binding domain"/>
    <property type="match status" value="1"/>
</dbReference>
<sequence>MKIGELARRTGTTTRQLRYYEEQGLLEPSRTVSNYRDYDESTIQTVRQIRVLVESGIPTRVVRSMLPYVHGPDAQMPHHDDPEIAGLLVTERDRLDETIERLVRSRSQVECYLDRVAPELTSPEFRAIHPVPGQAYLDLHSGD</sequence>
<dbReference type="GO" id="GO:0003677">
    <property type="term" value="F:DNA binding"/>
    <property type="evidence" value="ECO:0007669"/>
    <property type="project" value="UniProtKB-KW"/>
</dbReference>
<evidence type="ECO:0000256" key="3">
    <source>
        <dbReference type="ARBA" id="ARBA00023125"/>
    </source>
</evidence>
<evidence type="ECO:0000256" key="1">
    <source>
        <dbReference type="ARBA" id="ARBA00022491"/>
    </source>
</evidence>
<gene>
    <name evidence="6" type="ORF">B843_04250</name>
</gene>
<keyword evidence="3" id="KW-0238">DNA-binding</keyword>
<dbReference type="InterPro" id="IPR009061">
    <property type="entry name" value="DNA-bd_dom_put_sf"/>
</dbReference>
<dbReference type="PATRIC" id="fig|1224164.3.peg.846"/>
<organism evidence="6 7">
    <name type="scientific">Corynebacterium vitaeruminis DSM 20294</name>
    <dbReference type="NCBI Taxonomy" id="1224164"/>
    <lineage>
        <taxon>Bacteria</taxon>
        <taxon>Bacillati</taxon>
        <taxon>Actinomycetota</taxon>
        <taxon>Actinomycetes</taxon>
        <taxon>Mycobacteriales</taxon>
        <taxon>Corynebacteriaceae</taxon>
        <taxon>Corynebacterium</taxon>
    </lineage>
</organism>
<evidence type="ECO:0000256" key="2">
    <source>
        <dbReference type="ARBA" id="ARBA00023015"/>
    </source>
</evidence>
<dbReference type="InterPro" id="IPR047057">
    <property type="entry name" value="MerR_fam"/>
</dbReference>
<keyword evidence="1" id="KW-0678">Repressor</keyword>
<evidence type="ECO:0000259" key="5">
    <source>
        <dbReference type="PROSITE" id="PS50937"/>
    </source>
</evidence>
<evidence type="ECO:0000256" key="4">
    <source>
        <dbReference type="ARBA" id="ARBA00023163"/>
    </source>
</evidence>
<dbReference type="AlphaFoldDB" id="W5XZW3"/>
<dbReference type="PROSITE" id="PS50937">
    <property type="entry name" value="HTH_MERR_2"/>
    <property type="match status" value="1"/>
</dbReference>
<evidence type="ECO:0000313" key="6">
    <source>
        <dbReference type="EMBL" id="AHI22239.1"/>
    </source>
</evidence>
<dbReference type="InterPro" id="IPR000551">
    <property type="entry name" value="MerR-type_HTH_dom"/>
</dbReference>
<dbReference type="eggNOG" id="COG0789">
    <property type="taxonomic scope" value="Bacteria"/>
</dbReference>
<feature type="domain" description="HTH merR-type" evidence="5">
    <location>
        <begin position="1"/>
        <end position="68"/>
    </location>
</feature>
<protein>
    <submittedName>
        <fullName evidence="6">MerR family transcriptional regulator</fullName>
    </submittedName>
</protein>
<reference evidence="6 7" key="1">
    <citation type="submission" date="2013-02" db="EMBL/GenBank/DDBJ databases">
        <title>The complete genome sequence of Corynebacterium vitaeruminis DSM 20294.</title>
        <authorList>
            <person name="Ruckert C."/>
            <person name="Albersmeier A."/>
            <person name="Kalinowski J."/>
        </authorList>
    </citation>
    <scope>NUCLEOTIDE SEQUENCE [LARGE SCALE GENOMIC DNA]</scope>
    <source>
        <strain evidence="7">ATCC 10234</strain>
    </source>
</reference>
<name>W5XZW3_9CORY</name>
<dbReference type="EMBL" id="CP004353">
    <property type="protein sequence ID" value="AHI22239.1"/>
    <property type="molecule type" value="Genomic_DNA"/>
</dbReference>
<dbReference type="Proteomes" id="UP000019222">
    <property type="component" value="Chromosome"/>
</dbReference>
<evidence type="ECO:0000313" key="7">
    <source>
        <dbReference type="Proteomes" id="UP000019222"/>
    </source>
</evidence>
<dbReference type="RefSeq" id="WP_025252284.1">
    <property type="nucleotide sequence ID" value="NZ_CP004353.1"/>
</dbReference>